<gene>
    <name evidence="1" type="ORF">GMD78_12130</name>
</gene>
<dbReference type="RefSeq" id="WP_155669099.1">
    <property type="nucleotide sequence ID" value="NZ_WOCA01000009.1"/>
</dbReference>
<proteinExistence type="predicted"/>
<dbReference type="AlphaFoldDB" id="A0A6N8FHH8"/>
<dbReference type="Proteomes" id="UP000469125">
    <property type="component" value="Unassembled WGS sequence"/>
</dbReference>
<accession>A0A6N8FHH8</accession>
<protein>
    <submittedName>
        <fullName evidence="1">Uncharacterized protein</fullName>
    </submittedName>
</protein>
<name>A0A6N8FHH8_9BACI</name>
<comment type="caution">
    <text evidence="1">The sequence shown here is derived from an EMBL/GenBank/DDBJ whole genome shotgun (WGS) entry which is preliminary data.</text>
</comment>
<evidence type="ECO:0000313" key="1">
    <source>
        <dbReference type="EMBL" id="MUK89122.1"/>
    </source>
</evidence>
<organism evidence="1 2">
    <name type="scientific">Ornithinibacillus caprae</name>
    <dbReference type="NCBI Taxonomy" id="2678566"/>
    <lineage>
        <taxon>Bacteria</taxon>
        <taxon>Bacillati</taxon>
        <taxon>Bacillota</taxon>
        <taxon>Bacilli</taxon>
        <taxon>Bacillales</taxon>
        <taxon>Bacillaceae</taxon>
        <taxon>Ornithinibacillus</taxon>
    </lineage>
</organism>
<sequence length="91" mass="10523">MNSERFLPNDIAEATKHQRCYEECRELADVHYKHGNFAMAMHRMTDAQKSLNELSKLADKKICIDRHNAIVQSLNAAGIPVQIIRRVHHDQ</sequence>
<dbReference type="EMBL" id="WOCA01000009">
    <property type="protein sequence ID" value="MUK89122.1"/>
    <property type="molecule type" value="Genomic_DNA"/>
</dbReference>
<keyword evidence="2" id="KW-1185">Reference proteome</keyword>
<reference evidence="1 2" key="1">
    <citation type="submission" date="2019-11" db="EMBL/GenBank/DDBJ databases">
        <authorList>
            <person name="Li X."/>
        </authorList>
    </citation>
    <scope>NUCLEOTIDE SEQUENCE [LARGE SCALE GENOMIC DNA]</scope>
    <source>
        <strain evidence="1 2">L9</strain>
    </source>
</reference>
<evidence type="ECO:0000313" key="2">
    <source>
        <dbReference type="Proteomes" id="UP000469125"/>
    </source>
</evidence>